<keyword evidence="1 4" id="KW-0597">Phosphoprotein</keyword>
<dbReference type="EMBL" id="NBYO01000001">
    <property type="protein sequence ID" value="OXT01599.1"/>
    <property type="molecule type" value="Genomic_DNA"/>
</dbReference>
<evidence type="ECO:0000313" key="6">
    <source>
        <dbReference type="EMBL" id="OXT01599.1"/>
    </source>
</evidence>
<protein>
    <recommendedName>
        <fullName evidence="5">Response regulatory domain-containing protein</fullName>
    </recommendedName>
</protein>
<dbReference type="SUPFAM" id="SSF52172">
    <property type="entry name" value="CheY-like"/>
    <property type="match status" value="1"/>
</dbReference>
<reference evidence="7" key="1">
    <citation type="journal article" date="2017" name="Int. J. Syst. Evol. Microbiol.">
        <title>Notoacmeibacter marinus gen. nov., sp. nov., isolated from the gut of a limpet and proposal of Notoacmeibacteraceae fam. nov. in the order Rhizobiales of the class Alphaproteobacteria.</title>
        <authorList>
            <person name="Huang Z."/>
            <person name="Guo F."/>
            <person name="Lai Q."/>
        </authorList>
    </citation>
    <scope>NUCLEOTIDE SEQUENCE [LARGE SCALE GENOMIC DNA]</scope>
    <source>
        <strain evidence="7">XMTR2A4</strain>
    </source>
</reference>
<sequence>MNKGIFHVRILYVDDDPDIAEIATMSLRLNEELEVESCSNGKEALEKAEYWQPDLVLLDVMMPGMDGPTVLEKLQSMPDTQDIPVVFMTARTQTADVERLMALGARGVIAKPFDPMTLALQALAYARDASVPSGVG</sequence>
<name>A0A231V060_9HYPH</name>
<comment type="caution">
    <text evidence="6">The sequence shown here is derived from an EMBL/GenBank/DDBJ whole genome shotgun (WGS) entry which is preliminary data.</text>
</comment>
<keyword evidence="7" id="KW-1185">Reference proteome</keyword>
<dbReference type="RefSeq" id="WP_094075566.1">
    <property type="nucleotide sequence ID" value="NZ_NBYO01000001.1"/>
</dbReference>
<dbReference type="SMART" id="SM00448">
    <property type="entry name" value="REC"/>
    <property type="match status" value="1"/>
</dbReference>
<gene>
    <name evidence="6" type="ORF">B7H23_01080</name>
</gene>
<dbReference type="InterPro" id="IPR001789">
    <property type="entry name" value="Sig_transdc_resp-reg_receiver"/>
</dbReference>
<dbReference type="PANTHER" id="PTHR44591">
    <property type="entry name" value="STRESS RESPONSE REGULATOR PROTEIN 1"/>
    <property type="match status" value="1"/>
</dbReference>
<evidence type="ECO:0000259" key="5">
    <source>
        <dbReference type="PROSITE" id="PS50110"/>
    </source>
</evidence>
<evidence type="ECO:0000256" key="1">
    <source>
        <dbReference type="ARBA" id="ARBA00022553"/>
    </source>
</evidence>
<accession>A0A231V060</accession>
<feature type="domain" description="Response regulatory" evidence="5">
    <location>
        <begin position="9"/>
        <end position="126"/>
    </location>
</feature>
<dbReference type="InterPro" id="IPR011006">
    <property type="entry name" value="CheY-like_superfamily"/>
</dbReference>
<feature type="modified residue" description="4-aspartylphosphate" evidence="4">
    <location>
        <position position="59"/>
    </location>
</feature>
<dbReference type="Proteomes" id="UP000215405">
    <property type="component" value="Unassembled WGS sequence"/>
</dbReference>
<dbReference type="PANTHER" id="PTHR44591:SF3">
    <property type="entry name" value="RESPONSE REGULATORY DOMAIN-CONTAINING PROTEIN"/>
    <property type="match status" value="1"/>
</dbReference>
<dbReference type="GO" id="GO:0000160">
    <property type="term" value="P:phosphorelay signal transduction system"/>
    <property type="evidence" value="ECO:0007669"/>
    <property type="project" value="InterPro"/>
</dbReference>
<dbReference type="Gene3D" id="3.40.50.2300">
    <property type="match status" value="1"/>
</dbReference>
<keyword evidence="2" id="KW-0805">Transcription regulation</keyword>
<evidence type="ECO:0000256" key="3">
    <source>
        <dbReference type="ARBA" id="ARBA00023163"/>
    </source>
</evidence>
<keyword evidence="3" id="KW-0804">Transcription</keyword>
<evidence type="ECO:0000313" key="7">
    <source>
        <dbReference type="Proteomes" id="UP000215405"/>
    </source>
</evidence>
<dbReference type="PROSITE" id="PS50110">
    <property type="entry name" value="RESPONSE_REGULATORY"/>
    <property type="match status" value="1"/>
</dbReference>
<dbReference type="CDD" id="cd17552">
    <property type="entry name" value="REC_RR468-like"/>
    <property type="match status" value="1"/>
</dbReference>
<dbReference type="AlphaFoldDB" id="A0A231V060"/>
<proteinExistence type="predicted"/>
<organism evidence="6 7">
    <name type="scientific">Notoacmeibacter marinus</name>
    <dbReference type="NCBI Taxonomy" id="1876515"/>
    <lineage>
        <taxon>Bacteria</taxon>
        <taxon>Pseudomonadati</taxon>
        <taxon>Pseudomonadota</taxon>
        <taxon>Alphaproteobacteria</taxon>
        <taxon>Hyphomicrobiales</taxon>
        <taxon>Notoacmeibacteraceae</taxon>
        <taxon>Notoacmeibacter</taxon>
    </lineage>
</organism>
<evidence type="ECO:0000256" key="4">
    <source>
        <dbReference type="PROSITE-ProRule" id="PRU00169"/>
    </source>
</evidence>
<dbReference type="InterPro" id="IPR050595">
    <property type="entry name" value="Bact_response_regulator"/>
</dbReference>
<dbReference type="Pfam" id="PF00072">
    <property type="entry name" value="Response_reg"/>
    <property type="match status" value="1"/>
</dbReference>
<evidence type="ECO:0000256" key="2">
    <source>
        <dbReference type="ARBA" id="ARBA00023015"/>
    </source>
</evidence>